<dbReference type="Pfam" id="PF02826">
    <property type="entry name" value="2-Hacid_dh_C"/>
    <property type="match status" value="1"/>
</dbReference>
<dbReference type="Gene3D" id="3.40.50.720">
    <property type="entry name" value="NAD(P)-binding Rossmann-like Domain"/>
    <property type="match status" value="2"/>
</dbReference>
<dbReference type="InterPro" id="IPR036291">
    <property type="entry name" value="NAD(P)-bd_dom_sf"/>
</dbReference>
<sequence length="311" mass="33640">MTATLVFHSGPDPFEPWRDALSPHLGKDVLIEESGSVTDPEAVRFALVWMPPEGFFDRFPNLELVINLGAGVDRLVARKDLPDVPITRLSDPEMGRMMAGFVLFSVLRHAREIPHFQAAQARREWSYRHPRAAQDITVAVLGLGELGAPAAIEIARQGFDTHGWATRPRDLPGVTVHCTDDALPALSAKADIVVCMLPLTPGTRKRLDASFFARMKPGAAFVNVSRGEVVDQEALVAALQAGRLSGATLDVFETEPLPSDSPLWDMPGVLITPHLASVALPKSAAPQIAANIRAVLAGRALSNEVSRVRGY</sequence>
<evidence type="ECO:0000313" key="4">
    <source>
        <dbReference type="EMBL" id="KHJ53639.1"/>
    </source>
</evidence>
<dbReference type="PANTHER" id="PTHR43333">
    <property type="entry name" value="2-HACID_DH_C DOMAIN-CONTAINING PROTEIN"/>
    <property type="match status" value="1"/>
</dbReference>
<proteinExistence type="predicted"/>
<dbReference type="RefSeq" id="WP_039195145.1">
    <property type="nucleotide sequence ID" value="NZ_JRFJ01000005.1"/>
</dbReference>
<dbReference type="OrthoDB" id="9787219at2"/>
<reference evidence="4 5" key="1">
    <citation type="submission" date="2014-09" db="EMBL/GenBank/DDBJ databases">
        <title>Isolation and characterization of Aurantimonas altamirensis ON-56566 from clinical sample following a dog bite.</title>
        <authorList>
            <person name="Eshaghi A."/>
            <person name="Li A."/>
            <person name="Shahinas D."/>
            <person name="Bahn P."/>
            <person name="Kus J.V."/>
            <person name="Patel S.N."/>
        </authorList>
    </citation>
    <scope>NUCLEOTIDE SEQUENCE [LARGE SCALE GENOMIC DNA]</scope>
    <source>
        <strain evidence="4 5">ON-56566</strain>
    </source>
</reference>
<dbReference type="GO" id="GO:0016491">
    <property type="term" value="F:oxidoreductase activity"/>
    <property type="evidence" value="ECO:0007669"/>
    <property type="project" value="UniProtKB-KW"/>
</dbReference>
<evidence type="ECO:0000256" key="1">
    <source>
        <dbReference type="ARBA" id="ARBA00023002"/>
    </source>
</evidence>
<evidence type="ECO:0000256" key="2">
    <source>
        <dbReference type="ARBA" id="ARBA00023027"/>
    </source>
</evidence>
<evidence type="ECO:0000259" key="3">
    <source>
        <dbReference type="Pfam" id="PF02826"/>
    </source>
</evidence>
<feature type="domain" description="D-isomer specific 2-hydroxyacid dehydrogenase NAD-binding" evidence="3">
    <location>
        <begin position="105"/>
        <end position="276"/>
    </location>
</feature>
<dbReference type="AlphaFoldDB" id="A0A0B1PZZ9"/>
<organism evidence="4 5">
    <name type="scientific">Aureimonas altamirensis</name>
    <dbReference type="NCBI Taxonomy" id="370622"/>
    <lineage>
        <taxon>Bacteria</taxon>
        <taxon>Pseudomonadati</taxon>
        <taxon>Pseudomonadota</taxon>
        <taxon>Alphaproteobacteria</taxon>
        <taxon>Hyphomicrobiales</taxon>
        <taxon>Aurantimonadaceae</taxon>
        <taxon>Aureimonas</taxon>
    </lineage>
</organism>
<keyword evidence="2" id="KW-0520">NAD</keyword>
<dbReference type="InterPro" id="IPR006140">
    <property type="entry name" value="D-isomer_DH_NAD-bd"/>
</dbReference>
<dbReference type="STRING" id="370622.LA66_17065"/>
<comment type="caution">
    <text evidence="4">The sequence shown here is derived from an EMBL/GenBank/DDBJ whole genome shotgun (WGS) entry which is preliminary data.</text>
</comment>
<dbReference type="Proteomes" id="UP000030826">
    <property type="component" value="Unassembled WGS sequence"/>
</dbReference>
<gene>
    <name evidence="4" type="ORF">LA66_17065</name>
</gene>
<evidence type="ECO:0000313" key="5">
    <source>
        <dbReference type="Proteomes" id="UP000030826"/>
    </source>
</evidence>
<accession>A0A0B1PZZ9</accession>
<dbReference type="GO" id="GO:0051287">
    <property type="term" value="F:NAD binding"/>
    <property type="evidence" value="ECO:0007669"/>
    <property type="project" value="InterPro"/>
</dbReference>
<name>A0A0B1PZZ9_9HYPH</name>
<protein>
    <submittedName>
        <fullName evidence="4">3-phosphoglycerate dehydrogenase</fullName>
    </submittedName>
</protein>
<dbReference type="SUPFAM" id="SSF51735">
    <property type="entry name" value="NAD(P)-binding Rossmann-fold domains"/>
    <property type="match status" value="1"/>
</dbReference>
<dbReference type="CDD" id="cd12164">
    <property type="entry name" value="GDH_like_2"/>
    <property type="match status" value="1"/>
</dbReference>
<keyword evidence="1" id="KW-0560">Oxidoreductase</keyword>
<dbReference type="PANTHER" id="PTHR43333:SF1">
    <property type="entry name" value="D-ISOMER SPECIFIC 2-HYDROXYACID DEHYDROGENASE NAD-BINDING DOMAIN-CONTAINING PROTEIN"/>
    <property type="match status" value="1"/>
</dbReference>
<dbReference type="EMBL" id="JRFJ01000005">
    <property type="protein sequence ID" value="KHJ53639.1"/>
    <property type="molecule type" value="Genomic_DNA"/>
</dbReference>